<dbReference type="SUPFAM" id="SSF47384">
    <property type="entry name" value="Homodimeric domain of signal transducing histidine kinase"/>
    <property type="match status" value="1"/>
</dbReference>
<dbReference type="PROSITE" id="PS50113">
    <property type="entry name" value="PAC"/>
    <property type="match status" value="5"/>
</dbReference>
<dbReference type="InterPro" id="IPR000014">
    <property type="entry name" value="PAS"/>
</dbReference>
<dbReference type="CDD" id="cd00082">
    <property type="entry name" value="HisKA"/>
    <property type="match status" value="1"/>
</dbReference>
<dbReference type="InterPro" id="IPR003018">
    <property type="entry name" value="GAF"/>
</dbReference>
<feature type="domain" description="PAS" evidence="9">
    <location>
        <begin position="375"/>
        <end position="425"/>
    </location>
</feature>
<dbReference type="SUPFAM" id="SSF55874">
    <property type="entry name" value="ATPase domain of HSP90 chaperone/DNA topoisomerase II/histidine kinase"/>
    <property type="match status" value="1"/>
</dbReference>
<dbReference type="EMBL" id="JADEXN010000167">
    <property type="protein sequence ID" value="MBE9041230.1"/>
    <property type="molecule type" value="Genomic_DNA"/>
</dbReference>
<dbReference type="Pfam" id="PF08448">
    <property type="entry name" value="PAS_4"/>
    <property type="match status" value="4"/>
</dbReference>
<dbReference type="PRINTS" id="PR00344">
    <property type="entry name" value="BCTRLSENSOR"/>
</dbReference>
<dbReference type="InterPro" id="IPR001610">
    <property type="entry name" value="PAC"/>
</dbReference>
<keyword evidence="3" id="KW-0597">Phosphoprotein</keyword>
<evidence type="ECO:0000256" key="7">
    <source>
        <dbReference type="SAM" id="Coils"/>
    </source>
</evidence>
<accession>A0A928Z853</accession>
<feature type="domain" description="PAS" evidence="9">
    <location>
        <begin position="494"/>
        <end position="566"/>
    </location>
</feature>
<evidence type="ECO:0000256" key="6">
    <source>
        <dbReference type="ARBA" id="ARBA00023012"/>
    </source>
</evidence>
<dbReference type="NCBIfam" id="TIGR00229">
    <property type="entry name" value="sensory_box"/>
    <property type="match status" value="7"/>
</dbReference>
<evidence type="ECO:0000313" key="11">
    <source>
        <dbReference type="EMBL" id="MBE9041230.1"/>
    </source>
</evidence>
<dbReference type="SMART" id="SM00387">
    <property type="entry name" value="HATPase_c"/>
    <property type="match status" value="1"/>
</dbReference>
<feature type="non-terminal residue" evidence="11">
    <location>
        <position position="1459"/>
    </location>
</feature>
<feature type="domain" description="PAC" evidence="10">
    <location>
        <begin position="695"/>
        <end position="751"/>
    </location>
</feature>
<evidence type="ECO:0000256" key="3">
    <source>
        <dbReference type="ARBA" id="ARBA00022553"/>
    </source>
</evidence>
<evidence type="ECO:0000256" key="4">
    <source>
        <dbReference type="ARBA" id="ARBA00022679"/>
    </source>
</evidence>
<keyword evidence="4" id="KW-0808">Transferase</keyword>
<dbReference type="InterPro" id="IPR036097">
    <property type="entry name" value="HisK_dim/P_sf"/>
</dbReference>
<name>A0A928Z853_9CYAN</name>
<dbReference type="Gene3D" id="3.30.565.10">
    <property type="entry name" value="Histidine kinase-like ATPase, C-terminal domain"/>
    <property type="match status" value="1"/>
</dbReference>
<dbReference type="Pfam" id="PF08447">
    <property type="entry name" value="PAS_3"/>
    <property type="match status" value="1"/>
</dbReference>
<dbReference type="InterPro" id="IPR003661">
    <property type="entry name" value="HisK_dim/P_dom"/>
</dbReference>
<dbReference type="Gene3D" id="1.10.287.130">
    <property type="match status" value="1"/>
</dbReference>
<dbReference type="PANTHER" id="PTHR43304">
    <property type="entry name" value="PHYTOCHROME-LIKE PROTEIN CPH1"/>
    <property type="match status" value="1"/>
</dbReference>
<dbReference type="GO" id="GO:0000155">
    <property type="term" value="F:phosphorelay sensor kinase activity"/>
    <property type="evidence" value="ECO:0007669"/>
    <property type="project" value="InterPro"/>
</dbReference>
<dbReference type="InterPro" id="IPR005467">
    <property type="entry name" value="His_kinase_dom"/>
</dbReference>
<feature type="domain" description="PAC" evidence="10">
    <location>
        <begin position="825"/>
        <end position="877"/>
    </location>
</feature>
<evidence type="ECO:0000256" key="2">
    <source>
        <dbReference type="ARBA" id="ARBA00012438"/>
    </source>
</evidence>
<dbReference type="SMART" id="SM00065">
    <property type="entry name" value="GAF"/>
    <property type="match status" value="1"/>
</dbReference>
<comment type="catalytic activity">
    <reaction evidence="1">
        <text>ATP + protein L-histidine = ADP + protein N-phospho-L-histidine.</text>
        <dbReference type="EC" id="2.7.13.3"/>
    </reaction>
</comment>
<gene>
    <name evidence="11" type="ORF">IQ235_10610</name>
</gene>
<dbReference type="FunFam" id="3.30.450.20:FF:000099">
    <property type="entry name" value="Sensory box sensor histidine kinase"/>
    <property type="match status" value="1"/>
</dbReference>
<keyword evidence="6" id="KW-0902">Two-component regulatory system</keyword>
<dbReference type="InterPro" id="IPR052162">
    <property type="entry name" value="Sensor_kinase/Photoreceptor"/>
</dbReference>
<dbReference type="SUPFAM" id="SSF55785">
    <property type="entry name" value="PYP-like sensor domain (PAS domain)"/>
    <property type="match status" value="8"/>
</dbReference>
<dbReference type="InterPro" id="IPR036890">
    <property type="entry name" value="HATPase_C_sf"/>
</dbReference>
<sequence>MPGMLFEFRWHPQKSISFPFVSASASRILGLSAIAIQQDAQQFIALIDSDDRAGFDASLQDSIESLSTWDWQGRLRLPSGDFQQIHLSAQPERQTDGAILWDGLIIAIDTTVPKAVQTPSVTPISADFLTGIFNSIADPVFVKDDRHRWILLNDAACDLVGCSREELLGKSDYDFSPKEQADIFWERDEWVLTTGKTDRNEEESTDSQGVTRTLSTQKSLLVDDAGNRFLVGTIRDISDRKLIETQLRESQQLLQLVLDNVPQAIFWKDCNSVYLGCNRSFAEDAGLSSPEEILGKTDGDLPWKPEETQFFREFDRRVIESEEPKLHLIETQQQADGKQAWLDTNKVPLRNAQGEIVGVLGTYEDITDRRQAERTLELMRFSLDRAADPIFWIQSDARFFYANQAACNTLAYSHDELLSMSVFDIDVDLPVAAWPEHWQQLKREGSFTFKSRHQTKDGRIFPVEILVNYLEFDGLEYNFVRVRDITALKQAQAERQKLIALIENSSDFIGLASLTGEVLFINAAGCELVGLESMEAAKAIPVMDFFMAEDTIDVESRLLPTLMQDGIWHGEYRFRHFSTGEAIAVDFNWFVLKNEQTGEPLCMATISRDIRDRQLVETQLRQSQQFLQLVVDCVPQSIFWKDRDCVYLGCNRNFARDAGVSSPEEIAGKNDYDLPWTREEADFFRECDRRVMESNVPELHIIETQLQADGQQDWLDTSKIPLSDADRKVVGILGTYEDISERMRADIALRESERRYATLTAAVPVGIFRTDGEGNCIYVNQRWCEIAGLTSKEAEGTGWTKAVHRDDRDRVAAEWYRSAQAREPFRLEYRFETPAGKVAWVFGQAVGEQDENGNVVGYVGTVTDISDRKLAEAKLQEQEQFLRSIYDGVEHLIFVVDLFGDGQFCYSSWNRATACATGIAYVDAIGKTPQELFGQIEGEAVHQRYTRCWQSGETISYEECLTLQGDRTWFLTTLNPLTNAEGQVYRLAGTTLDITDRKLAEENLSQQLHLAALRADIDFALTRGETLSELLKSSTDAIVKHLNAAFARIWIVNPQDNILELKASSGLYTHLDGGHARIRVGQFKIGKIAQNARPHLTNDVLNDPHVSDREWAAREGMVSFAGYPLILDDRVLGVIALFARHPLSEPVLESLECAAGEIALGITRQQAEEALKISEGRLRQKAQELQQTLQELQQAQMQLIQSEKMSSLGQLVAGVAHEINNPVNFIYGNLSHINDYTQDLLGLLEVYRDCYPEPISAVEEEIEAIELDFLIEDLPKILKSMKVGTDRIKDIVLSLRTFSRMDEAEMKAVDIHEGIDSTLMILQNRLKAKSTGREIEVIKNYGNLPPVECYAGQINQVFMNILANAIDALEMAIERDRRSIANPKIQICTQVTKDGWVSIGIADNGPGISEAVTQKLFDPFFTTKPIGKGTGMGLSISYQIVTERHGGSLECISEPGRGT</sequence>
<evidence type="ECO:0000313" key="12">
    <source>
        <dbReference type="Proteomes" id="UP000621799"/>
    </source>
</evidence>
<dbReference type="InterPro" id="IPR004358">
    <property type="entry name" value="Sig_transdc_His_kin-like_C"/>
</dbReference>
<dbReference type="SMART" id="SM00091">
    <property type="entry name" value="PAS"/>
    <property type="match status" value="7"/>
</dbReference>
<dbReference type="EC" id="2.7.13.3" evidence="2"/>
<feature type="domain" description="PAC" evidence="10">
    <location>
        <begin position="198"/>
        <end position="249"/>
    </location>
</feature>
<feature type="coiled-coil region" evidence="7">
    <location>
        <begin position="1164"/>
        <end position="1205"/>
    </location>
</feature>
<feature type="domain" description="PAS" evidence="9">
    <location>
        <begin position="752"/>
        <end position="823"/>
    </location>
</feature>
<evidence type="ECO:0000259" key="10">
    <source>
        <dbReference type="PROSITE" id="PS50113"/>
    </source>
</evidence>
<feature type="domain" description="Histidine kinase" evidence="8">
    <location>
        <begin position="1214"/>
        <end position="1459"/>
    </location>
</feature>
<dbReference type="PANTHER" id="PTHR43304:SF1">
    <property type="entry name" value="PAC DOMAIN-CONTAINING PROTEIN"/>
    <property type="match status" value="1"/>
</dbReference>
<feature type="domain" description="PAC" evidence="10">
    <location>
        <begin position="322"/>
        <end position="378"/>
    </location>
</feature>
<dbReference type="PROSITE" id="PS50109">
    <property type="entry name" value="HIS_KIN"/>
    <property type="match status" value="1"/>
</dbReference>
<dbReference type="Gene3D" id="3.30.450.40">
    <property type="match status" value="1"/>
</dbReference>
<dbReference type="Pfam" id="PF13426">
    <property type="entry name" value="PAS_9"/>
    <property type="match status" value="2"/>
</dbReference>
<evidence type="ECO:0000259" key="8">
    <source>
        <dbReference type="PROSITE" id="PS50109"/>
    </source>
</evidence>
<dbReference type="CDD" id="cd00130">
    <property type="entry name" value="PAS"/>
    <property type="match status" value="5"/>
</dbReference>
<dbReference type="Pfam" id="PF13185">
    <property type="entry name" value="GAF_2"/>
    <property type="match status" value="1"/>
</dbReference>
<proteinExistence type="predicted"/>
<reference evidence="11" key="1">
    <citation type="submission" date="2020-10" db="EMBL/GenBank/DDBJ databases">
        <authorList>
            <person name="Castelo-Branco R."/>
            <person name="Eusebio N."/>
            <person name="Adriana R."/>
            <person name="Vieira A."/>
            <person name="Brugerolle De Fraissinette N."/>
            <person name="Rezende De Castro R."/>
            <person name="Schneider M.P."/>
            <person name="Vasconcelos V."/>
            <person name="Leao P.N."/>
        </authorList>
    </citation>
    <scope>NUCLEOTIDE SEQUENCE</scope>
    <source>
        <strain evidence="11">LEGE 11467</strain>
    </source>
</reference>
<dbReference type="SMART" id="SM00086">
    <property type="entry name" value="PAC"/>
    <property type="match status" value="6"/>
</dbReference>
<dbReference type="SUPFAM" id="SSF55781">
    <property type="entry name" value="GAF domain-like"/>
    <property type="match status" value="1"/>
</dbReference>
<evidence type="ECO:0000256" key="5">
    <source>
        <dbReference type="ARBA" id="ARBA00022777"/>
    </source>
</evidence>
<dbReference type="InterPro" id="IPR000700">
    <property type="entry name" value="PAS-assoc_C"/>
</dbReference>
<feature type="domain" description="PAS" evidence="9">
    <location>
        <begin position="125"/>
        <end position="195"/>
    </location>
</feature>
<keyword evidence="5" id="KW-0418">Kinase</keyword>
<dbReference type="InterPro" id="IPR035965">
    <property type="entry name" value="PAS-like_dom_sf"/>
</dbReference>
<comment type="caution">
    <text evidence="11">The sequence shown here is derived from an EMBL/GenBank/DDBJ whole genome shotgun (WGS) entry which is preliminary data.</text>
</comment>
<keyword evidence="12" id="KW-1185">Reference proteome</keyword>
<dbReference type="SMART" id="SM00388">
    <property type="entry name" value="HisKA"/>
    <property type="match status" value="1"/>
</dbReference>
<dbReference type="InterPro" id="IPR029016">
    <property type="entry name" value="GAF-like_dom_sf"/>
</dbReference>
<dbReference type="Proteomes" id="UP000621799">
    <property type="component" value="Unassembled WGS sequence"/>
</dbReference>
<feature type="domain" description="PAC" evidence="10">
    <location>
        <begin position="950"/>
        <end position="1006"/>
    </location>
</feature>
<dbReference type="InterPro" id="IPR013656">
    <property type="entry name" value="PAS_4"/>
</dbReference>
<evidence type="ECO:0000256" key="1">
    <source>
        <dbReference type="ARBA" id="ARBA00000085"/>
    </source>
</evidence>
<dbReference type="InterPro" id="IPR003594">
    <property type="entry name" value="HATPase_dom"/>
</dbReference>
<keyword evidence="7" id="KW-0175">Coiled coil</keyword>
<dbReference type="PROSITE" id="PS50112">
    <property type="entry name" value="PAS"/>
    <property type="match status" value="4"/>
</dbReference>
<dbReference type="Pfam" id="PF02518">
    <property type="entry name" value="HATPase_c"/>
    <property type="match status" value="1"/>
</dbReference>
<organism evidence="11 12">
    <name type="scientific">Zarconia navalis LEGE 11467</name>
    <dbReference type="NCBI Taxonomy" id="1828826"/>
    <lineage>
        <taxon>Bacteria</taxon>
        <taxon>Bacillati</taxon>
        <taxon>Cyanobacteriota</taxon>
        <taxon>Cyanophyceae</taxon>
        <taxon>Oscillatoriophycideae</taxon>
        <taxon>Oscillatoriales</taxon>
        <taxon>Oscillatoriales incertae sedis</taxon>
        <taxon>Zarconia</taxon>
        <taxon>Zarconia navalis</taxon>
    </lineage>
</organism>
<dbReference type="Gene3D" id="3.30.450.20">
    <property type="entry name" value="PAS domain"/>
    <property type="match status" value="8"/>
</dbReference>
<evidence type="ECO:0000259" key="9">
    <source>
        <dbReference type="PROSITE" id="PS50112"/>
    </source>
</evidence>
<protein>
    <recommendedName>
        <fullName evidence="2">histidine kinase</fullName>
        <ecNumber evidence="2">2.7.13.3</ecNumber>
    </recommendedName>
</protein>
<dbReference type="InterPro" id="IPR013655">
    <property type="entry name" value="PAS_fold_3"/>
</dbReference>